<dbReference type="EMBL" id="JAGMWT010000014">
    <property type="protein sequence ID" value="KAH7116847.1"/>
    <property type="molecule type" value="Genomic_DNA"/>
</dbReference>
<dbReference type="AlphaFoldDB" id="A0A9P9DDA4"/>
<protein>
    <submittedName>
        <fullName evidence="2">Uncharacterized protein</fullName>
    </submittedName>
</protein>
<evidence type="ECO:0000256" key="1">
    <source>
        <dbReference type="SAM" id="Phobius"/>
    </source>
</evidence>
<comment type="caution">
    <text evidence="2">The sequence shown here is derived from an EMBL/GenBank/DDBJ whole genome shotgun (WGS) entry which is preliminary data.</text>
</comment>
<accession>A0A9P9DDA4</accession>
<reference evidence="2" key="1">
    <citation type="journal article" date="2021" name="Nat. Commun.">
        <title>Genetic determinants of endophytism in the Arabidopsis root mycobiome.</title>
        <authorList>
            <person name="Mesny F."/>
            <person name="Miyauchi S."/>
            <person name="Thiergart T."/>
            <person name="Pickel B."/>
            <person name="Atanasova L."/>
            <person name="Karlsson M."/>
            <person name="Huettel B."/>
            <person name="Barry K.W."/>
            <person name="Haridas S."/>
            <person name="Chen C."/>
            <person name="Bauer D."/>
            <person name="Andreopoulos W."/>
            <person name="Pangilinan J."/>
            <person name="LaButti K."/>
            <person name="Riley R."/>
            <person name="Lipzen A."/>
            <person name="Clum A."/>
            <person name="Drula E."/>
            <person name="Henrissat B."/>
            <person name="Kohler A."/>
            <person name="Grigoriev I.V."/>
            <person name="Martin F.M."/>
            <person name="Hacquard S."/>
        </authorList>
    </citation>
    <scope>NUCLEOTIDE SEQUENCE</scope>
    <source>
        <strain evidence="2">MPI-CAGE-CH-0243</strain>
    </source>
</reference>
<evidence type="ECO:0000313" key="3">
    <source>
        <dbReference type="Proteomes" id="UP000700596"/>
    </source>
</evidence>
<organism evidence="2 3">
    <name type="scientific">Dendryphion nanum</name>
    <dbReference type="NCBI Taxonomy" id="256645"/>
    <lineage>
        <taxon>Eukaryota</taxon>
        <taxon>Fungi</taxon>
        <taxon>Dikarya</taxon>
        <taxon>Ascomycota</taxon>
        <taxon>Pezizomycotina</taxon>
        <taxon>Dothideomycetes</taxon>
        <taxon>Pleosporomycetidae</taxon>
        <taxon>Pleosporales</taxon>
        <taxon>Torulaceae</taxon>
        <taxon>Dendryphion</taxon>
    </lineage>
</organism>
<evidence type="ECO:0000313" key="2">
    <source>
        <dbReference type="EMBL" id="KAH7116847.1"/>
    </source>
</evidence>
<feature type="transmembrane region" description="Helical" evidence="1">
    <location>
        <begin position="90"/>
        <end position="112"/>
    </location>
</feature>
<dbReference type="Proteomes" id="UP000700596">
    <property type="component" value="Unassembled WGS sequence"/>
</dbReference>
<proteinExistence type="predicted"/>
<gene>
    <name evidence="2" type="ORF">B0J11DRAFT_102476</name>
</gene>
<name>A0A9P9DDA4_9PLEO</name>
<keyword evidence="1" id="KW-0472">Membrane</keyword>
<sequence>MDILMHSSFNFLFLAVFFLFFPDTTIPLPLRRFLLGESSGRRLGSDVRFFFILISSTNPRPQRLHFPTFSVITLTPLFCLCISRPPPLTAFCVLSVGSALCMGPVFACVLLARQECWRLI</sequence>
<keyword evidence="1" id="KW-0812">Transmembrane</keyword>
<keyword evidence="3" id="KW-1185">Reference proteome</keyword>
<keyword evidence="1" id="KW-1133">Transmembrane helix</keyword>